<dbReference type="EMBL" id="MU275893">
    <property type="protein sequence ID" value="KAI0048072.1"/>
    <property type="molecule type" value="Genomic_DNA"/>
</dbReference>
<proteinExistence type="predicted"/>
<evidence type="ECO:0000313" key="1">
    <source>
        <dbReference type="EMBL" id="KAI0048072.1"/>
    </source>
</evidence>
<name>A0ACB8RW83_9AGAM</name>
<reference evidence="1" key="1">
    <citation type="submission" date="2021-02" db="EMBL/GenBank/DDBJ databases">
        <authorList>
            <consortium name="DOE Joint Genome Institute"/>
            <person name="Ahrendt S."/>
            <person name="Looney B.P."/>
            <person name="Miyauchi S."/>
            <person name="Morin E."/>
            <person name="Drula E."/>
            <person name="Courty P.E."/>
            <person name="Chicoki N."/>
            <person name="Fauchery L."/>
            <person name="Kohler A."/>
            <person name="Kuo A."/>
            <person name="Labutti K."/>
            <person name="Pangilinan J."/>
            <person name="Lipzen A."/>
            <person name="Riley R."/>
            <person name="Andreopoulos W."/>
            <person name="He G."/>
            <person name="Johnson J."/>
            <person name="Barry K.W."/>
            <person name="Grigoriev I.V."/>
            <person name="Nagy L."/>
            <person name="Hibbett D."/>
            <person name="Henrissat B."/>
            <person name="Matheny P.B."/>
            <person name="Labbe J."/>
            <person name="Martin F."/>
        </authorList>
    </citation>
    <scope>NUCLEOTIDE SEQUENCE</scope>
    <source>
        <strain evidence="1">FP105234-sp</strain>
    </source>
</reference>
<protein>
    <submittedName>
        <fullName evidence="1">Uncharacterized protein</fullName>
    </submittedName>
</protein>
<accession>A0ACB8RW83</accession>
<reference evidence="1" key="2">
    <citation type="journal article" date="2022" name="New Phytol.">
        <title>Evolutionary transition to the ectomycorrhizal habit in the genomes of a hyperdiverse lineage of mushroom-forming fungi.</title>
        <authorList>
            <person name="Looney B."/>
            <person name="Miyauchi S."/>
            <person name="Morin E."/>
            <person name="Drula E."/>
            <person name="Courty P.E."/>
            <person name="Kohler A."/>
            <person name="Kuo A."/>
            <person name="LaButti K."/>
            <person name="Pangilinan J."/>
            <person name="Lipzen A."/>
            <person name="Riley R."/>
            <person name="Andreopoulos W."/>
            <person name="He G."/>
            <person name="Johnson J."/>
            <person name="Nolan M."/>
            <person name="Tritt A."/>
            <person name="Barry K.W."/>
            <person name="Grigoriev I.V."/>
            <person name="Nagy L.G."/>
            <person name="Hibbett D."/>
            <person name="Henrissat B."/>
            <person name="Matheny P.B."/>
            <person name="Labbe J."/>
            <person name="Martin F.M."/>
        </authorList>
    </citation>
    <scope>NUCLEOTIDE SEQUENCE</scope>
    <source>
        <strain evidence="1">FP105234-sp</strain>
    </source>
</reference>
<organism evidence="1 2">
    <name type="scientific">Auriscalpium vulgare</name>
    <dbReference type="NCBI Taxonomy" id="40419"/>
    <lineage>
        <taxon>Eukaryota</taxon>
        <taxon>Fungi</taxon>
        <taxon>Dikarya</taxon>
        <taxon>Basidiomycota</taxon>
        <taxon>Agaricomycotina</taxon>
        <taxon>Agaricomycetes</taxon>
        <taxon>Russulales</taxon>
        <taxon>Auriscalpiaceae</taxon>
        <taxon>Auriscalpium</taxon>
    </lineage>
</organism>
<keyword evidence="2" id="KW-1185">Reference proteome</keyword>
<dbReference type="Proteomes" id="UP000814033">
    <property type="component" value="Unassembled WGS sequence"/>
</dbReference>
<gene>
    <name evidence="1" type="ORF">FA95DRAFT_1605598</name>
</gene>
<evidence type="ECO:0000313" key="2">
    <source>
        <dbReference type="Proteomes" id="UP000814033"/>
    </source>
</evidence>
<sequence length="270" mass="30018">MDDHHSRMYVDNVFHITGRWANRDPTRIVEVGDYGVIEHSSGTFQKEGNLYKDNLFDGPPEYTRSDPLDSYHRCSDTALVREVSVAGKGSSDAPAVGDAPFNAEFQFSDNKGGSALLMYKPILSAIPVKDVQILGTLPALKDKVIITETYLTPAYFMSLSTVASPVNVKVRLTEGGPNTEETTGRGSSGLKWEATGGSGFTQMGVTPNGEYGYVPLFRLMKRRVWSFKRDSPDPDYVKDIYWVDKPVPWRALDDDGIEFVDVVSSDEEDW</sequence>
<comment type="caution">
    <text evidence="1">The sequence shown here is derived from an EMBL/GenBank/DDBJ whole genome shotgun (WGS) entry which is preliminary data.</text>
</comment>